<evidence type="ECO:0000313" key="3">
    <source>
        <dbReference type="Proteomes" id="UP000070463"/>
    </source>
</evidence>
<feature type="compositionally biased region" description="Basic residues" evidence="1">
    <location>
        <begin position="37"/>
        <end position="46"/>
    </location>
</feature>
<name>A0A133UU00_9EURY</name>
<keyword evidence="3" id="KW-1185">Reference proteome</keyword>
<reference evidence="2 3" key="1">
    <citation type="journal article" date="2016" name="Sci. Rep.">
        <title>Metabolic traits of an uncultured archaeal lineage -MSBL1- from brine pools of the Red Sea.</title>
        <authorList>
            <person name="Mwirichia R."/>
            <person name="Alam I."/>
            <person name="Rashid M."/>
            <person name="Vinu M."/>
            <person name="Ba-Alawi W."/>
            <person name="Anthony Kamau A."/>
            <person name="Kamanda Ngugi D."/>
            <person name="Goker M."/>
            <person name="Klenk H.P."/>
            <person name="Bajic V."/>
            <person name="Stingl U."/>
        </authorList>
    </citation>
    <scope>NUCLEOTIDE SEQUENCE [LARGE SCALE GENOMIC DNA]</scope>
    <source>
        <strain evidence="2">SCGC-AAA259I09</strain>
    </source>
</reference>
<proteinExistence type="predicted"/>
<accession>A0A133UU00</accession>
<organism evidence="2 3">
    <name type="scientific">candidate division MSBL1 archaeon SCGC-AAA259I09</name>
    <dbReference type="NCBI Taxonomy" id="1698267"/>
    <lineage>
        <taxon>Archaea</taxon>
        <taxon>Methanobacteriati</taxon>
        <taxon>Methanobacteriota</taxon>
        <taxon>candidate division MSBL1</taxon>
    </lineage>
</organism>
<comment type="caution">
    <text evidence="2">The sequence shown here is derived from an EMBL/GenBank/DDBJ whole genome shotgun (WGS) entry which is preliminary data.</text>
</comment>
<protein>
    <submittedName>
        <fullName evidence="2">Uncharacterized protein</fullName>
    </submittedName>
</protein>
<evidence type="ECO:0000313" key="2">
    <source>
        <dbReference type="EMBL" id="KXA97629.1"/>
    </source>
</evidence>
<dbReference type="EMBL" id="LHXR01000024">
    <property type="protein sequence ID" value="KXA97629.1"/>
    <property type="molecule type" value="Genomic_DNA"/>
</dbReference>
<evidence type="ECO:0000256" key="1">
    <source>
        <dbReference type="SAM" id="MobiDB-lite"/>
    </source>
</evidence>
<gene>
    <name evidence="2" type="ORF">AKJ37_02640</name>
</gene>
<sequence>MSSSFSLPYILYSVLQKRILITVHRQNHFLCRQQNKNARRKGKRNINHISKNNYPQKKCENKEVKRKGILKKPSEK</sequence>
<dbReference type="AlphaFoldDB" id="A0A133UU00"/>
<feature type="region of interest" description="Disordered" evidence="1">
    <location>
        <begin position="32"/>
        <end position="76"/>
    </location>
</feature>
<dbReference type="Proteomes" id="UP000070463">
    <property type="component" value="Unassembled WGS sequence"/>
</dbReference>